<dbReference type="Proteomes" id="UP000694846">
    <property type="component" value="Unplaced"/>
</dbReference>
<dbReference type="PANTHER" id="PTHR23199:SF16">
    <property type="entry name" value="PROTEIN SPAETZLE 5"/>
    <property type="match status" value="1"/>
</dbReference>
<evidence type="ECO:0000313" key="5">
    <source>
        <dbReference type="Proteomes" id="UP000694846"/>
    </source>
</evidence>
<evidence type="ECO:0000256" key="1">
    <source>
        <dbReference type="ARBA" id="ARBA00022729"/>
    </source>
</evidence>
<sequence length="334" mass="38377">MAVLQGRGLDPRSRVKLNFSHVTFKIIGGKTYRSGLDFNRNRVLLFSIGFDRAKSIHIRNQSLQMVSEWWALVLMLSVAYGHAPCQHSYGGCRSNEPFVPAPVGQVPRCVQNYHDDVTFCETIDRYPERLITYLVTKADKNFKTFFNEEKLVDRPYHQNQNINNNHEAYGNYYDYQNDTQNEFAGYPDRTYVLPQISLTESPPIEKNRPLIPNTNHGGGYNRKKRQEDIQLCQVKINNIFPKAALNTQGEWKYVANMVRTESDMYTQSIRSEICAEADQPCNGICETPLGFSTSCKQKFVQKRLVALQGTGDNLYVDVFWFPHCCSCTIARVEL</sequence>
<keyword evidence="1" id="KW-0732">Signal</keyword>
<dbReference type="GO" id="GO:0045087">
    <property type="term" value="P:innate immune response"/>
    <property type="evidence" value="ECO:0007669"/>
    <property type="project" value="TreeGrafter"/>
</dbReference>
<dbReference type="GO" id="GO:0008083">
    <property type="term" value="F:growth factor activity"/>
    <property type="evidence" value="ECO:0007669"/>
    <property type="project" value="TreeGrafter"/>
</dbReference>
<dbReference type="GO" id="GO:0005615">
    <property type="term" value="C:extracellular space"/>
    <property type="evidence" value="ECO:0007669"/>
    <property type="project" value="UniProtKB-ARBA"/>
</dbReference>
<dbReference type="AlphaFoldDB" id="A0A8B8GPS6"/>
<dbReference type="GO" id="GO:0005121">
    <property type="term" value="F:Toll binding"/>
    <property type="evidence" value="ECO:0007669"/>
    <property type="project" value="TreeGrafter"/>
</dbReference>
<name>A0A8B8GPS6_9HEMI</name>
<dbReference type="GeneID" id="112693956"/>
<evidence type="ECO:0000313" key="6">
    <source>
        <dbReference type="RefSeq" id="XP_025425025.1"/>
    </source>
</evidence>
<dbReference type="Pfam" id="PF16077">
    <property type="entry name" value="Spaetzle"/>
    <property type="match status" value="1"/>
</dbReference>
<feature type="domain" description="Spaetzle" evidence="4">
    <location>
        <begin position="230"/>
        <end position="329"/>
    </location>
</feature>
<dbReference type="InterPro" id="IPR029034">
    <property type="entry name" value="Cystine-knot_cytokine"/>
</dbReference>
<reference evidence="6" key="1">
    <citation type="submission" date="2025-08" db="UniProtKB">
        <authorList>
            <consortium name="RefSeq"/>
        </authorList>
    </citation>
    <scope>IDENTIFICATION</scope>
    <source>
        <tissue evidence="6">Whole body</tissue>
    </source>
</reference>
<dbReference type="PANTHER" id="PTHR23199">
    <property type="entry name" value="NEUROTROPHIN 1-RELATED"/>
    <property type="match status" value="1"/>
</dbReference>
<organism evidence="5 6">
    <name type="scientific">Sipha flava</name>
    <name type="common">yellow sugarcane aphid</name>
    <dbReference type="NCBI Taxonomy" id="143950"/>
    <lineage>
        <taxon>Eukaryota</taxon>
        <taxon>Metazoa</taxon>
        <taxon>Ecdysozoa</taxon>
        <taxon>Arthropoda</taxon>
        <taxon>Hexapoda</taxon>
        <taxon>Insecta</taxon>
        <taxon>Pterygota</taxon>
        <taxon>Neoptera</taxon>
        <taxon>Paraneoptera</taxon>
        <taxon>Hemiptera</taxon>
        <taxon>Sternorrhyncha</taxon>
        <taxon>Aphidomorpha</taxon>
        <taxon>Aphidoidea</taxon>
        <taxon>Aphididae</taxon>
        <taxon>Sipha</taxon>
    </lineage>
</organism>
<dbReference type="InterPro" id="IPR032104">
    <property type="entry name" value="Spaetzle"/>
</dbReference>
<evidence type="ECO:0000256" key="3">
    <source>
        <dbReference type="ARBA" id="ARBA00023180"/>
    </source>
</evidence>
<evidence type="ECO:0000259" key="4">
    <source>
        <dbReference type="Pfam" id="PF16077"/>
    </source>
</evidence>
<dbReference type="InterPro" id="IPR052444">
    <property type="entry name" value="Spz/Toll_ligand-like"/>
</dbReference>
<evidence type="ECO:0000256" key="2">
    <source>
        <dbReference type="ARBA" id="ARBA00023157"/>
    </source>
</evidence>
<accession>A0A8B8GPS6</accession>
<dbReference type="RefSeq" id="XP_025425025.1">
    <property type="nucleotide sequence ID" value="XM_025569240.1"/>
</dbReference>
<keyword evidence="5" id="KW-1185">Reference proteome</keyword>
<dbReference type="GO" id="GO:0021556">
    <property type="term" value="P:central nervous system formation"/>
    <property type="evidence" value="ECO:0007669"/>
    <property type="project" value="TreeGrafter"/>
</dbReference>
<dbReference type="SUPFAM" id="SSF57501">
    <property type="entry name" value="Cystine-knot cytokines"/>
    <property type="match status" value="1"/>
</dbReference>
<proteinExistence type="predicted"/>
<keyword evidence="3" id="KW-0325">Glycoprotein</keyword>
<gene>
    <name evidence="6" type="primary">LOC112693956</name>
</gene>
<protein>
    <submittedName>
        <fullName evidence="6">Uncharacterized protein LOC112693956 isoform X1</fullName>
    </submittedName>
</protein>
<dbReference type="Gene3D" id="2.10.90.10">
    <property type="entry name" value="Cystine-knot cytokines"/>
    <property type="match status" value="1"/>
</dbReference>
<dbReference type="OrthoDB" id="7933576at2759"/>
<keyword evidence="2" id="KW-1015">Disulfide bond</keyword>